<feature type="non-terminal residue" evidence="11">
    <location>
        <position position="144"/>
    </location>
</feature>
<dbReference type="InterPro" id="IPR000445">
    <property type="entry name" value="HhH_motif"/>
</dbReference>
<name>X0WEJ5_9ZZZZ</name>
<keyword evidence="6" id="KW-0408">Iron</keyword>
<dbReference type="GO" id="GO:0046872">
    <property type="term" value="F:metal ion binding"/>
    <property type="evidence" value="ECO:0007669"/>
    <property type="project" value="UniProtKB-KW"/>
</dbReference>
<dbReference type="AlphaFoldDB" id="X0WEJ5"/>
<keyword evidence="3" id="KW-0479">Metal-binding</keyword>
<evidence type="ECO:0000256" key="3">
    <source>
        <dbReference type="ARBA" id="ARBA00022723"/>
    </source>
</evidence>
<gene>
    <name evidence="11" type="ORF">S01H1_56823</name>
</gene>
<dbReference type="GO" id="GO:0051539">
    <property type="term" value="F:4 iron, 4 sulfur cluster binding"/>
    <property type="evidence" value="ECO:0007669"/>
    <property type="project" value="UniProtKB-KW"/>
</dbReference>
<dbReference type="GO" id="GO:0006285">
    <property type="term" value="P:base-excision repair, AP site formation"/>
    <property type="evidence" value="ECO:0007669"/>
    <property type="project" value="TreeGrafter"/>
</dbReference>
<accession>X0WEJ5</accession>
<dbReference type="Gene3D" id="1.10.340.30">
    <property type="entry name" value="Hypothetical protein, domain 2"/>
    <property type="match status" value="1"/>
</dbReference>
<organism evidence="11">
    <name type="scientific">marine sediment metagenome</name>
    <dbReference type="NCBI Taxonomy" id="412755"/>
    <lineage>
        <taxon>unclassified sequences</taxon>
        <taxon>metagenomes</taxon>
        <taxon>ecological metagenomes</taxon>
    </lineage>
</organism>
<proteinExistence type="inferred from homology"/>
<dbReference type="CDD" id="cd00056">
    <property type="entry name" value="ENDO3c"/>
    <property type="match status" value="1"/>
</dbReference>
<comment type="caution">
    <text evidence="11">The sequence shown here is derived from an EMBL/GenBank/DDBJ whole genome shotgun (WGS) entry which is preliminary data.</text>
</comment>
<dbReference type="PANTHER" id="PTHR10359:SF18">
    <property type="entry name" value="ENDONUCLEASE III"/>
    <property type="match status" value="1"/>
</dbReference>
<protein>
    <recommendedName>
        <fullName evidence="10">HhH-GPD domain-containing protein</fullName>
    </recommendedName>
</protein>
<dbReference type="SUPFAM" id="SSF48150">
    <property type="entry name" value="DNA-glycosylase"/>
    <property type="match status" value="1"/>
</dbReference>
<evidence type="ECO:0000256" key="2">
    <source>
        <dbReference type="ARBA" id="ARBA00022485"/>
    </source>
</evidence>
<dbReference type="EMBL" id="BARS01037024">
    <property type="protein sequence ID" value="GAG21602.1"/>
    <property type="molecule type" value="Genomic_DNA"/>
</dbReference>
<comment type="similarity">
    <text evidence="1">Belongs to the Nth/MutY family.</text>
</comment>
<keyword evidence="8" id="KW-0234">DNA repair</keyword>
<keyword evidence="2" id="KW-0004">4Fe-4S</keyword>
<dbReference type="FunFam" id="1.10.340.30:FF:000001">
    <property type="entry name" value="Endonuclease III"/>
    <property type="match status" value="1"/>
</dbReference>
<dbReference type="Pfam" id="PF00633">
    <property type="entry name" value="HHH"/>
    <property type="match status" value="1"/>
</dbReference>
<evidence type="ECO:0000256" key="5">
    <source>
        <dbReference type="ARBA" id="ARBA00022801"/>
    </source>
</evidence>
<dbReference type="InterPro" id="IPR003265">
    <property type="entry name" value="HhH-GPD_domain"/>
</dbReference>
<keyword evidence="7" id="KW-0411">Iron-sulfur</keyword>
<feature type="domain" description="HhH-GPD" evidence="10">
    <location>
        <begin position="34"/>
        <end position="144"/>
    </location>
</feature>
<keyword evidence="9" id="KW-0326">Glycosidase</keyword>
<dbReference type="InterPro" id="IPR004036">
    <property type="entry name" value="Endonuclease-III-like_CS2"/>
</dbReference>
<keyword evidence="5" id="KW-0378">Hydrolase</keyword>
<evidence type="ECO:0000256" key="4">
    <source>
        <dbReference type="ARBA" id="ARBA00022763"/>
    </source>
</evidence>
<evidence type="ECO:0000259" key="10">
    <source>
        <dbReference type="SMART" id="SM00478"/>
    </source>
</evidence>
<keyword evidence="4" id="KW-0227">DNA damage</keyword>
<dbReference type="PROSITE" id="PS01155">
    <property type="entry name" value="ENDONUCLEASE_III_2"/>
    <property type="match status" value="1"/>
</dbReference>
<dbReference type="InterPro" id="IPR011257">
    <property type="entry name" value="DNA_glycosylase"/>
</dbReference>
<sequence length="144" mass="16133">MRGILDLMEKHHVIRVDGREGLQDPFRTLIGCVLSHRTRDENSRRAARTLFEAAESPSDILRMDPEELKRRIRCSGFYNQKARSLRSICQTLVEEFEGTVPGDRDSLMGLPGVGPKTADIVLSHAFGRPAIAVDVHVATVARRL</sequence>
<dbReference type="Pfam" id="PF00730">
    <property type="entry name" value="HhH-GPD"/>
    <property type="match status" value="1"/>
</dbReference>
<dbReference type="PANTHER" id="PTHR10359">
    <property type="entry name" value="A/G-SPECIFIC ADENINE GLYCOSYLASE/ENDONUCLEASE III"/>
    <property type="match status" value="1"/>
</dbReference>
<dbReference type="GO" id="GO:0019104">
    <property type="term" value="F:DNA N-glycosylase activity"/>
    <property type="evidence" value="ECO:0007669"/>
    <property type="project" value="TreeGrafter"/>
</dbReference>
<evidence type="ECO:0000256" key="9">
    <source>
        <dbReference type="ARBA" id="ARBA00023295"/>
    </source>
</evidence>
<dbReference type="GO" id="GO:0003677">
    <property type="term" value="F:DNA binding"/>
    <property type="evidence" value="ECO:0007669"/>
    <property type="project" value="InterPro"/>
</dbReference>
<evidence type="ECO:0000256" key="6">
    <source>
        <dbReference type="ARBA" id="ARBA00023004"/>
    </source>
</evidence>
<reference evidence="11" key="1">
    <citation type="journal article" date="2014" name="Front. Microbiol.">
        <title>High frequency of phylogenetically diverse reductive dehalogenase-homologous genes in deep subseafloor sedimentary metagenomes.</title>
        <authorList>
            <person name="Kawai M."/>
            <person name="Futagami T."/>
            <person name="Toyoda A."/>
            <person name="Takaki Y."/>
            <person name="Nishi S."/>
            <person name="Hori S."/>
            <person name="Arai W."/>
            <person name="Tsubouchi T."/>
            <person name="Morono Y."/>
            <person name="Uchiyama I."/>
            <person name="Ito T."/>
            <person name="Fujiyama A."/>
            <person name="Inagaki F."/>
            <person name="Takami H."/>
        </authorList>
    </citation>
    <scope>NUCLEOTIDE SEQUENCE</scope>
    <source>
        <strain evidence="11">Expedition CK06-06</strain>
    </source>
</reference>
<evidence type="ECO:0000256" key="8">
    <source>
        <dbReference type="ARBA" id="ARBA00023204"/>
    </source>
</evidence>
<evidence type="ECO:0000256" key="7">
    <source>
        <dbReference type="ARBA" id="ARBA00023014"/>
    </source>
</evidence>
<evidence type="ECO:0000313" key="11">
    <source>
        <dbReference type="EMBL" id="GAG21602.1"/>
    </source>
</evidence>
<evidence type="ECO:0000256" key="1">
    <source>
        <dbReference type="ARBA" id="ARBA00008343"/>
    </source>
</evidence>
<dbReference type="SMART" id="SM00478">
    <property type="entry name" value="ENDO3c"/>
    <property type="match status" value="1"/>
</dbReference>